<name>A0A1H7YYT2_STRJI</name>
<protein>
    <recommendedName>
        <fullName evidence="4">Cysteine dioxygenase type I</fullName>
    </recommendedName>
</protein>
<dbReference type="RefSeq" id="WP_161791300.1">
    <property type="nucleotide sequence ID" value="NZ_BBPN01000026.1"/>
</dbReference>
<dbReference type="eggNOG" id="ENOG5032WDM">
    <property type="taxonomic scope" value="Bacteria"/>
</dbReference>
<gene>
    <name evidence="2" type="ORF">SAMN05414137_13123</name>
</gene>
<dbReference type="STRING" id="235985.SAMN05414137_13123"/>
<evidence type="ECO:0000313" key="2">
    <source>
        <dbReference type="EMBL" id="SEM50389.1"/>
    </source>
</evidence>
<evidence type="ECO:0000256" key="1">
    <source>
        <dbReference type="SAM" id="MobiDB-lite"/>
    </source>
</evidence>
<dbReference type="AlphaFoldDB" id="A0A1H7YYT2"/>
<feature type="region of interest" description="Disordered" evidence="1">
    <location>
        <begin position="112"/>
        <end position="132"/>
    </location>
</feature>
<evidence type="ECO:0000313" key="3">
    <source>
        <dbReference type="Proteomes" id="UP000183015"/>
    </source>
</evidence>
<dbReference type="InterPro" id="IPR011051">
    <property type="entry name" value="RmlC_Cupin_sf"/>
</dbReference>
<dbReference type="Gene3D" id="2.60.120.10">
    <property type="entry name" value="Jelly Rolls"/>
    <property type="match status" value="1"/>
</dbReference>
<accession>A0A1H7YYT2</accession>
<organism evidence="2 3">
    <name type="scientific">Streptacidiphilus jiangxiensis</name>
    <dbReference type="NCBI Taxonomy" id="235985"/>
    <lineage>
        <taxon>Bacteria</taxon>
        <taxon>Bacillati</taxon>
        <taxon>Actinomycetota</taxon>
        <taxon>Actinomycetes</taxon>
        <taxon>Kitasatosporales</taxon>
        <taxon>Streptomycetaceae</taxon>
        <taxon>Streptacidiphilus</taxon>
    </lineage>
</organism>
<dbReference type="InterPro" id="IPR014710">
    <property type="entry name" value="RmlC-like_jellyroll"/>
</dbReference>
<reference evidence="3" key="1">
    <citation type="submission" date="2016-10" db="EMBL/GenBank/DDBJ databases">
        <authorList>
            <person name="Varghese N."/>
        </authorList>
    </citation>
    <scope>NUCLEOTIDE SEQUENCE [LARGE SCALE GENOMIC DNA]</scope>
    <source>
        <strain evidence="3">DSM 45096 / BCRC 16803 / CGMCC 4.1857 / CIP 109030 / JCM 12277 / KCTC 19219 / NBRC 100920 / 33214</strain>
    </source>
</reference>
<proteinExistence type="predicted"/>
<dbReference type="Proteomes" id="UP000183015">
    <property type="component" value="Unassembled WGS sequence"/>
</dbReference>
<keyword evidence="3" id="KW-1185">Reference proteome</keyword>
<dbReference type="SUPFAM" id="SSF51182">
    <property type="entry name" value="RmlC-like cupins"/>
    <property type="match status" value="1"/>
</dbReference>
<evidence type="ECO:0008006" key="4">
    <source>
        <dbReference type="Google" id="ProtNLM"/>
    </source>
</evidence>
<sequence>MTGTLHACGVLREAVTLPVGECADALAALDVRALLDEFLWGPPGALEVMATESYRHANGFDKLSFPAVDGSEARLRLHLWPAADTGGPSHPHDHRWPFVSRVLAGQVTNEISTVTDDPDGDHRRYSHRPAPGGYVFQERGRATLRPAGRFTCPQGRTYALPPEVVHRVTVPPRTRTVTLALELAPTAPGTSVFVRSGTLPTGAQVTPRCFSAAGVRERLADLRATL</sequence>
<dbReference type="EMBL" id="FOAZ01000031">
    <property type="protein sequence ID" value="SEM50389.1"/>
    <property type="molecule type" value="Genomic_DNA"/>
</dbReference>